<organism evidence="1">
    <name type="scientific">Arundo donax</name>
    <name type="common">Giant reed</name>
    <name type="synonym">Donax arundinaceus</name>
    <dbReference type="NCBI Taxonomy" id="35708"/>
    <lineage>
        <taxon>Eukaryota</taxon>
        <taxon>Viridiplantae</taxon>
        <taxon>Streptophyta</taxon>
        <taxon>Embryophyta</taxon>
        <taxon>Tracheophyta</taxon>
        <taxon>Spermatophyta</taxon>
        <taxon>Magnoliopsida</taxon>
        <taxon>Liliopsida</taxon>
        <taxon>Poales</taxon>
        <taxon>Poaceae</taxon>
        <taxon>PACMAD clade</taxon>
        <taxon>Arundinoideae</taxon>
        <taxon>Arundineae</taxon>
        <taxon>Arundo</taxon>
    </lineage>
</organism>
<proteinExistence type="predicted"/>
<sequence length="39" mass="4212">MHSPPSYLLTGIVCQPATNGNPVYMVCGTMIVLQVVYTL</sequence>
<name>A0A0A9AKJ0_ARUDO</name>
<reference evidence="1" key="2">
    <citation type="journal article" date="2015" name="Data Brief">
        <title>Shoot transcriptome of the giant reed, Arundo donax.</title>
        <authorList>
            <person name="Barrero R.A."/>
            <person name="Guerrero F.D."/>
            <person name="Moolhuijzen P."/>
            <person name="Goolsby J.A."/>
            <person name="Tidwell J."/>
            <person name="Bellgard S.E."/>
            <person name="Bellgard M.I."/>
        </authorList>
    </citation>
    <scope>NUCLEOTIDE SEQUENCE</scope>
    <source>
        <tissue evidence="1">Shoot tissue taken approximately 20 cm above the soil surface</tissue>
    </source>
</reference>
<reference evidence="1" key="1">
    <citation type="submission" date="2014-09" db="EMBL/GenBank/DDBJ databases">
        <authorList>
            <person name="Magalhaes I.L.F."/>
            <person name="Oliveira U."/>
            <person name="Santos F.R."/>
            <person name="Vidigal T.H.D.A."/>
            <person name="Brescovit A.D."/>
            <person name="Santos A.J."/>
        </authorList>
    </citation>
    <scope>NUCLEOTIDE SEQUENCE</scope>
    <source>
        <tissue evidence="1">Shoot tissue taken approximately 20 cm above the soil surface</tissue>
    </source>
</reference>
<dbReference type="EMBL" id="GBRH01245691">
    <property type="protein sequence ID" value="JAD52204.1"/>
    <property type="molecule type" value="Transcribed_RNA"/>
</dbReference>
<protein>
    <submittedName>
        <fullName evidence="1">Uncharacterized protein</fullName>
    </submittedName>
</protein>
<accession>A0A0A9AKJ0</accession>
<evidence type="ECO:0000313" key="1">
    <source>
        <dbReference type="EMBL" id="JAD52204.1"/>
    </source>
</evidence>
<dbReference type="AlphaFoldDB" id="A0A0A9AKJ0"/>